<dbReference type="RefSeq" id="WP_092162315.1">
    <property type="nucleotide sequence ID" value="NZ_FNGA01000004.1"/>
</dbReference>
<dbReference type="OrthoDB" id="5460048at2"/>
<name>A0A1G9JNC2_9BACT</name>
<evidence type="ECO:0000313" key="2">
    <source>
        <dbReference type="Proteomes" id="UP000199053"/>
    </source>
</evidence>
<organism evidence="1 2">
    <name type="scientific">Maridesulfovibrio ferrireducens</name>
    <dbReference type="NCBI Taxonomy" id="246191"/>
    <lineage>
        <taxon>Bacteria</taxon>
        <taxon>Pseudomonadati</taxon>
        <taxon>Thermodesulfobacteriota</taxon>
        <taxon>Desulfovibrionia</taxon>
        <taxon>Desulfovibrionales</taxon>
        <taxon>Desulfovibrionaceae</taxon>
        <taxon>Maridesulfovibrio</taxon>
    </lineage>
</organism>
<proteinExistence type="predicted"/>
<keyword evidence="2" id="KW-1185">Reference proteome</keyword>
<reference evidence="2" key="1">
    <citation type="submission" date="2016-10" db="EMBL/GenBank/DDBJ databases">
        <authorList>
            <person name="Varghese N."/>
            <person name="Submissions S."/>
        </authorList>
    </citation>
    <scope>NUCLEOTIDE SEQUENCE [LARGE SCALE GENOMIC DNA]</scope>
    <source>
        <strain evidence="2">DSM 16995</strain>
    </source>
</reference>
<evidence type="ECO:0000313" key="1">
    <source>
        <dbReference type="EMBL" id="SDL39028.1"/>
    </source>
</evidence>
<gene>
    <name evidence="1" type="ORF">SAMN05660337_2878</name>
</gene>
<dbReference type="EMBL" id="FNGA01000004">
    <property type="protein sequence ID" value="SDL39028.1"/>
    <property type="molecule type" value="Genomic_DNA"/>
</dbReference>
<protein>
    <submittedName>
        <fullName evidence="1">Uncharacterized protein</fullName>
    </submittedName>
</protein>
<dbReference type="AlphaFoldDB" id="A0A1G9JNC2"/>
<accession>A0A1G9JNC2</accession>
<sequence length="75" mass="8827">MNDNKHDEPYFMEDGTLVIPFSCPDHSYKYWKKEGKQLSEILAEMNVDKETWKKFTTDTHPDDAVKKADSDENKD</sequence>
<dbReference type="Proteomes" id="UP000199053">
    <property type="component" value="Unassembled WGS sequence"/>
</dbReference>
<dbReference type="STRING" id="246191.SAMN05660337_2878"/>